<reference evidence="1 2" key="1">
    <citation type="submission" date="2018-04" db="EMBL/GenBank/DDBJ databases">
        <title>Adhaeribacter sp. HMF7616 genome sequencing and assembly.</title>
        <authorList>
            <person name="Kang H."/>
            <person name="Kang J."/>
            <person name="Cha I."/>
            <person name="Kim H."/>
            <person name="Joh K."/>
        </authorList>
    </citation>
    <scope>NUCLEOTIDE SEQUENCE [LARGE SCALE GENOMIC DNA]</scope>
    <source>
        <strain evidence="1 2">HMF7616</strain>
    </source>
</reference>
<gene>
    <name evidence="1" type="ORF">AHMF7616_05330</name>
</gene>
<comment type="caution">
    <text evidence="1">The sequence shown here is derived from an EMBL/GenBank/DDBJ whole genome shotgun (WGS) entry which is preliminary data.</text>
</comment>
<dbReference type="RefSeq" id="WP_115375894.1">
    <property type="nucleotide sequence ID" value="NZ_QASA01000003.1"/>
</dbReference>
<name>A0A369Q6G3_9BACT</name>
<dbReference type="EMBL" id="QASA01000003">
    <property type="protein sequence ID" value="RDC58696.1"/>
    <property type="molecule type" value="Genomic_DNA"/>
</dbReference>
<sequence>MDIAEELWLKIPLRLMPLGRFIRQIDQQSVLFSFPYLKKKQVEQLKDNVFPDDLIRQEFTTIKITLPNVAEGSEFMTRLNSRILVECYFIPDSD</sequence>
<dbReference type="AlphaFoldDB" id="A0A369Q6G3"/>
<organism evidence="1 2">
    <name type="scientific">Adhaeribacter pallidiroseus</name>
    <dbReference type="NCBI Taxonomy" id="2072847"/>
    <lineage>
        <taxon>Bacteria</taxon>
        <taxon>Pseudomonadati</taxon>
        <taxon>Bacteroidota</taxon>
        <taxon>Cytophagia</taxon>
        <taxon>Cytophagales</taxon>
        <taxon>Hymenobacteraceae</taxon>
        <taxon>Adhaeribacter</taxon>
    </lineage>
</organism>
<evidence type="ECO:0000313" key="2">
    <source>
        <dbReference type="Proteomes" id="UP000253919"/>
    </source>
</evidence>
<protein>
    <submittedName>
        <fullName evidence="1">Uncharacterized protein</fullName>
    </submittedName>
</protein>
<proteinExistence type="predicted"/>
<keyword evidence="2" id="KW-1185">Reference proteome</keyword>
<evidence type="ECO:0000313" key="1">
    <source>
        <dbReference type="EMBL" id="RDC58696.1"/>
    </source>
</evidence>
<accession>A0A369Q6G3</accession>
<dbReference type="Proteomes" id="UP000253919">
    <property type="component" value="Unassembled WGS sequence"/>
</dbReference>